<dbReference type="InterPro" id="IPR051790">
    <property type="entry name" value="Cytochrome_c-biogenesis_DsbD"/>
</dbReference>
<protein>
    <submittedName>
        <fullName evidence="2">Cytochrome c biogenesis CcdA family protein</fullName>
    </submittedName>
</protein>
<feature type="transmembrane region" description="Helical" evidence="1">
    <location>
        <begin position="223"/>
        <end position="244"/>
    </location>
</feature>
<gene>
    <name evidence="2" type="ORF">GCM10020369_68810</name>
</gene>
<dbReference type="RefSeq" id="WP_345732437.1">
    <property type="nucleotide sequence ID" value="NZ_BAAAYN010000048.1"/>
</dbReference>
<dbReference type="PANTHER" id="PTHR31272:SF4">
    <property type="entry name" value="CYTOCHROME C-TYPE BIOGENESIS PROTEIN HI_1454-RELATED"/>
    <property type="match status" value="1"/>
</dbReference>
<keyword evidence="3" id="KW-1185">Reference proteome</keyword>
<keyword evidence="1" id="KW-1133">Transmembrane helix</keyword>
<dbReference type="Proteomes" id="UP001501676">
    <property type="component" value="Unassembled WGS sequence"/>
</dbReference>
<reference evidence="3" key="1">
    <citation type="journal article" date="2019" name="Int. J. Syst. Evol. Microbiol.">
        <title>The Global Catalogue of Microorganisms (GCM) 10K type strain sequencing project: providing services to taxonomists for standard genome sequencing and annotation.</title>
        <authorList>
            <consortium name="The Broad Institute Genomics Platform"/>
            <consortium name="The Broad Institute Genome Sequencing Center for Infectious Disease"/>
            <person name="Wu L."/>
            <person name="Ma J."/>
        </authorList>
    </citation>
    <scope>NUCLEOTIDE SEQUENCE [LARGE SCALE GENOMIC DNA]</scope>
    <source>
        <strain evidence="3">JCM 9458</strain>
    </source>
</reference>
<feature type="transmembrane region" description="Helical" evidence="1">
    <location>
        <begin position="79"/>
        <end position="100"/>
    </location>
</feature>
<feature type="transmembrane region" description="Helical" evidence="1">
    <location>
        <begin position="152"/>
        <end position="170"/>
    </location>
</feature>
<evidence type="ECO:0000313" key="3">
    <source>
        <dbReference type="Proteomes" id="UP001501676"/>
    </source>
</evidence>
<keyword evidence="1" id="KW-0472">Membrane</keyword>
<dbReference type="PANTHER" id="PTHR31272">
    <property type="entry name" value="CYTOCHROME C-TYPE BIOGENESIS PROTEIN HI_1454-RELATED"/>
    <property type="match status" value="1"/>
</dbReference>
<feature type="transmembrane region" description="Helical" evidence="1">
    <location>
        <begin position="264"/>
        <end position="285"/>
    </location>
</feature>
<dbReference type="EMBL" id="BAAAYN010000048">
    <property type="protein sequence ID" value="GAA3395490.1"/>
    <property type="molecule type" value="Genomic_DNA"/>
</dbReference>
<evidence type="ECO:0000313" key="2">
    <source>
        <dbReference type="EMBL" id="GAA3395490.1"/>
    </source>
</evidence>
<organism evidence="2 3">
    <name type="scientific">Cryptosporangium minutisporangium</name>
    <dbReference type="NCBI Taxonomy" id="113569"/>
    <lineage>
        <taxon>Bacteria</taxon>
        <taxon>Bacillati</taxon>
        <taxon>Actinomycetota</taxon>
        <taxon>Actinomycetes</taxon>
        <taxon>Cryptosporangiales</taxon>
        <taxon>Cryptosporangiaceae</taxon>
        <taxon>Cryptosporangium</taxon>
    </lineage>
</organism>
<accession>A0ABP6T7W8</accession>
<feature type="transmembrane region" description="Helical" evidence="1">
    <location>
        <begin position="12"/>
        <end position="36"/>
    </location>
</feature>
<feature type="transmembrane region" description="Helical" evidence="1">
    <location>
        <begin position="121"/>
        <end position="146"/>
    </location>
</feature>
<name>A0ABP6T7W8_9ACTN</name>
<sequence>MSVADLVTDGPLVAAAGVSALAGLVSFLSPCVLPLVPGYVSYVTGIAGADLDAALGSDPSGRPVAAEAPAAEAPAGETAGAAGTAAVAGGAVATATRVGIRPDRRRWTRGRVRGRVLAGSVLFVAGFSAVFTLLAFATGGIGGFLLEHEATLQRVVGALVVVFGLGYLGVLPGLQREARVRWLPASGLAGAPLLGAVFGLGWIPCVGPTLGAVLGLAAVQGGAGRGALLALAYCAGLGVPFVLFGLGFRRLLGGFAAVRRNSRWVVRIGGVLLVAVGAALMLGVWDDLVIWIRSVYGVGEVAL</sequence>
<proteinExistence type="predicted"/>
<keyword evidence="1" id="KW-0812">Transmembrane</keyword>
<evidence type="ECO:0000256" key="1">
    <source>
        <dbReference type="SAM" id="Phobius"/>
    </source>
</evidence>
<comment type="caution">
    <text evidence="2">The sequence shown here is derived from an EMBL/GenBank/DDBJ whole genome shotgun (WGS) entry which is preliminary data.</text>
</comment>